<dbReference type="Proteomes" id="UP001305815">
    <property type="component" value="Chromosome"/>
</dbReference>
<keyword evidence="2" id="KW-1185">Reference proteome</keyword>
<reference evidence="2" key="1">
    <citation type="journal article" date="2023" name="Int. J. Syst. Evol. Microbiol.">
        <title>Claveliimonas bilis gen. nov., sp. nov., deoxycholic acid-producing bacteria isolated from human faeces, and reclassification of Sellimonas monacensis Zenner et al. 2021 as Claveliimonas monacensis comb. nov.</title>
        <authorList>
            <person name="Hisatomi A."/>
            <person name="Kastawa N.W.E.P.G."/>
            <person name="Song I."/>
            <person name="Ohkuma M."/>
            <person name="Fukiya S."/>
            <person name="Sakamoto M."/>
        </authorList>
    </citation>
    <scope>NUCLEOTIDE SEQUENCE [LARGE SCALE GENOMIC DNA]</scope>
    <source>
        <strain evidence="2">12BBH14</strain>
    </source>
</reference>
<organism evidence="1 2">
    <name type="scientific">Claveliimonas bilis</name>
    <dbReference type="NCBI Taxonomy" id="3028070"/>
    <lineage>
        <taxon>Bacteria</taxon>
        <taxon>Bacillati</taxon>
        <taxon>Bacillota</taxon>
        <taxon>Clostridia</taxon>
        <taxon>Lachnospirales</taxon>
        <taxon>Lachnospiraceae</taxon>
        <taxon>Claveliimonas</taxon>
    </lineage>
</organism>
<proteinExistence type="predicted"/>
<evidence type="ECO:0008006" key="3">
    <source>
        <dbReference type="Google" id="ProtNLM"/>
    </source>
</evidence>
<evidence type="ECO:0000313" key="2">
    <source>
        <dbReference type="Proteomes" id="UP001305815"/>
    </source>
</evidence>
<sequence length="147" mass="17380">MEPLFYMEYKESRKIVLEMFIAYYKYQNLKAWGPFKISDIKAKAEEKTQKHWKEIKMISRKERTVQVEFYEDSFSCVTGDVKQEYRYDELEAICETDTTFVLVAGKKRKKDAFLGLKKGSVKGRSLADLKAFLLEKCPKITKITYLE</sequence>
<protein>
    <recommendedName>
        <fullName evidence="3">SCP2 domain-containing protein</fullName>
    </recommendedName>
</protein>
<gene>
    <name evidence="1" type="ORF">Lac1_18240</name>
</gene>
<accession>A0ABM8I9Q9</accession>
<evidence type="ECO:0000313" key="1">
    <source>
        <dbReference type="EMBL" id="BDZ77641.1"/>
    </source>
</evidence>
<dbReference type="RefSeq" id="WP_230106044.1">
    <property type="nucleotide sequence ID" value="NZ_AP024845.1"/>
</dbReference>
<dbReference type="EMBL" id="AP027742">
    <property type="protein sequence ID" value="BDZ77641.1"/>
    <property type="molecule type" value="Genomic_DNA"/>
</dbReference>
<name>A0ABM8I9Q9_9FIRM</name>